<dbReference type="NCBIfam" id="TIGR00383">
    <property type="entry name" value="corA"/>
    <property type="match status" value="1"/>
</dbReference>
<dbReference type="FunFam" id="1.20.58.340:FF:000004">
    <property type="entry name" value="Magnesium transport protein CorA"/>
    <property type="match status" value="1"/>
</dbReference>
<evidence type="ECO:0000313" key="13">
    <source>
        <dbReference type="EMBL" id="RAK21726.1"/>
    </source>
</evidence>
<feature type="transmembrane region" description="Helical" evidence="12">
    <location>
        <begin position="298"/>
        <end position="318"/>
    </location>
</feature>
<evidence type="ECO:0000256" key="4">
    <source>
        <dbReference type="ARBA" id="ARBA00022475"/>
    </source>
</evidence>
<evidence type="ECO:0000256" key="10">
    <source>
        <dbReference type="ARBA" id="ARBA00034269"/>
    </source>
</evidence>
<comment type="caution">
    <text evidence="13">The sequence shown here is derived from an EMBL/GenBank/DDBJ whole genome shotgun (WGS) entry which is preliminary data.</text>
</comment>
<dbReference type="InterPro" id="IPR045863">
    <property type="entry name" value="CorA_TM1_TM2"/>
</dbReference>
<evidence type="ECO:0000256" key="7">
    <source>
        <dbReference type="ARBA" id="ARBA00022989"/>
    </source>
</evidence>
<dbReference type="GO" id="GO:0005886">
    <property type="term" value="C:plasma membrane"/>
    <property type="evidence" value="ECO:0007669"/>
    <property type="project" value="UniProtKB-SubCell"/>
</dbReference>
<dbReference type="SUPFAM" id="SSF143865">
    <property type="entry name" value="CorA soluble domain-like"/>
    <property type="match status" value="1"/>
</dbReference>
<dbReference type="Gene3D" id="1.20.58.340">
    <property type="entry name" value="Magnesium transport protein CorA, transmembrane region"/>
    <property type="match status" value="2"/>
</dbReference>
<keyword evidence="6 12" id="KW-0460">Magnesium</keyword>
<comment type="subcellular location">
    <subcellularLocation>
        <location evidence="1">Cell membrane</location>
        <topology evidence="1">Multi-pass membrane protein</topology>
    </subcellularLocation>
    <subcellularLocation>
        <location evidence="12">Membrane</location>
        <topology evidence="12">Multi-pass membrane protein</topology>
    </subcellularLocation>
</comment>
<dbReference type="PANTHER" id="PTHR46494">
    <property type="entry name" value="CORA FAMILY METAL ION TRANSPORTER (EUROFUNG)"/>
    <property type="match status" value="1"/>
</dbReference>
<keyword evidence="5 12" id="KW-0812">Transmembrane</keyword>
<keyword evidence="7 12" id="KW-1133">Transmembrane helix</keyword>
<evidence type="ECO:0000256" key="11">
    <source>
        <dbReference type="ARBA" id="ARBA00045497"/>
    </source>
</evidence>
<dbReference type="InterPro" id="IPR045861">
    <property type="entry name" value="CorA_cytoplasmic_dom"/>
</dbReference>
<name>A0A327YN60_9FLAO</name>
<dbReference type="InterPro" id="IPR002523">
    <property type="entry name" value="MgTranspt_CorA/ZnTranspt_ZntB"/>
</dbReference>
<evidence type="ECO:0000256" key="8">
    <source>
        <dbReference type="ARBA" id="ARBA00023065"/>
    </source>
</evidence>
<dbReference type="GO" id="GO:0050897">
    <property type="term" value="F:cobalt ion binding"/>
    <property type="evidence" value="ECO:0007669"/>
    <property type="project" value="TreeGrafter"/>
</dbReference>
<accession>A0A327YN60</accession>
<reference evidence="13 14" key="1">
    <citation type="submission" date="2018-06" db="EMBL/GenBank/DDBJ databases">
        <title>Genomic Encyclopedia of Type Strains, Phase III (KMG-III): the genomes of soil and plant-associated and newly described type strains.</title>
        <authorList>
            <person name="Whitman W."/>
        </authorList>
    </citation>
    <scope>NUCLEOTIDE SEQUENCE [LARGE SCALE GENOMIC DNA]</scope>
    <source>
        <strain evidence="13 14">CGMCC 1.12398</strain>
    </source>
</reference>
<dbReference type="OrthoDB" id="9803416at2"/>
<evidence type="ECO:0000256" key="9">
    <source>
        <dbReference type="ARBA" id="ARBA00023136"/>
    </source>
</evidence>
<gene>
    <name evidence="12" type="primary">corA</name>
    <name evidence="13" type="ORF">B0I03_105159</name>
</gene>
<proteinExistence type="inferred from homology"/>
<dbReference type="RefSeq" id="WP_111567285.1">
    <property type="nucleotide sequence ID" value="NZ_QLMI01000005.1"/>
</dbReference>
<feature type="transmembrane region" description="Helical" evidence="12">
    <location>
        <begin position="330"/>
        <end position="350"/>
    </location>
</feature>
<dbReference type="EMBL" id="QLMI01000005">
    <property type="protein sequence ID" value="RAK21726.1"/>
    <property type="molecule type" value="Genomic_DNA"/>
</dbReference>
<dbReference type="GO" id="GO:0000287">
    <property type="term" value="F:magnesium ion binding"/>
    <property type="evidence" value="ECO:0007669"/>
    <property type="project" value="TreeGrafter"/>
</dbReference>
<dbReference type="CDD" id="cd12828">
    <property type="entry name" value="TmCorA-like_1"/>
    <property type="match status" value="1"/>
</dbReference>
<evidence type="ECO:0000256" key="1">
    <source>
        <dbReference type="ARBA" id="ARBA00004651"/>
    </source>
</evidence>
<evidence type="ECO:0000256" key="6">
    <source>
        <dbReference type="ARBA" id="ARBA00022842"/>
    </source>
</evidence>
<dbReference type="GO" id="GO:0015087">
    <property type="term" value="F:cobalt ion transmembrane transporter activity"/>
    <property type="evidence" value="ECO:0007669"/>
    <property type="project" value="UniProtKB-UniRule"/>
</dbReference>
<keyword evidence="4 12" id="KW-1003">Cell membrane</keyword>
<dbReference type="SUPFAM" id="SSF144083">
    <property type="entry name" value="Magnesium transport protein CorA, transmembrane region"/>
    <property type="match status" value="1"/>
</dbReference>
<comment type="similarity">
    <text evidence="2 12">Belongs to the CorA metal ion transporter (MIT) (TC 1.A.35) family.</text>
</comment>
<dbReference type="Pfam" id="PF01544">
    <property type="entry name" value="CorA"/>
    <property type="match status" value="1"/>
</dbReference>
<keyword evidence="3 12" id="KW-0813">Transport</keyword>
<dbReference type="Proteomes" id="UP000249620">
    <property type="component" value="Unassembled WGS sequence"/>
</dbReference>
<evidence type="ECO:0000313" key="14">
    <source>
        <dbReference type="Proteomes" id="UP000249620"/>
    </source>
</evidence>
<keyword evidence="9 12" id="KW-0472">Membrane</keyword>
<evidence type="ECO:0000256" key="12">
    <source>
        <dbReference type="RuleBase" id="RU362010"/>
    </source>
</evidence>
<dbReference type="GO" id="GO:0015095">
    <property type="term" value="F:magnesium ion transmembrane transporter activity"/>
    <property type="evidence" value="ECO:0007669"/>
    <property type="project" value="UniProtKB-UniRule"/>
</dbReference>
<keyword evidence="14" id="KW-1185">Reference proteome</keyword>
<sequence length="356" mass="42062">MRKIKYKKGRKVHPSTLEYTGIHKDTPTEMQMFVYDTDEVIEFQQCEPHDLDTNIDALKVNWINIHGLNNHAFIEKVGAKFGADHFIIGDILNTTKRTRIEEYHDILFFNVKSLLPQKESDNISVEQISFLLKDNVLISFQEKRSDFFTHIRERIRTNSGVVRTKKADYLLYLLLDAIIENFYITIESEENKVDELIDLSKINTNPEVLELIEKHRDNFNFLKRSIIPLRDCLYSIKSIKDDNVFNDIQPENFTFFSRLHQKCLELLEQIDSDLITLESASNYFFSAQNHKMNQVMKTLTVVSMFFLPLTFIVGVYGQNFKNLPELEWEYGYFIIWGIMLSVVAVMFIYFKIKKWF</sequence>
<evidence type="ECO:0000256" key="2">
    <source>
        <dbReference type="ARBA" id="ARBA00009765"/>
    </source>
</evidence>
<keyword evidence="8 12" id="KW-0406">Ion transport</keyword>
<evidence type="ECO:0000256" key="5">
    <source>
        <dbReference type="ARBA" id="ARBA00022692"/>
    </source>
</evidence>
<dbReference type="InterPro" id="IPR004488">
    <property type="entry name" value="Mg/Co-transport_prot_CorA"/>
</dbReference>
<dbReference type="AlphaFoldDB" id="A0A327YN60"/>
<organism evidence="13 14">
    <name type="scientific">Flavobacterium aquaticum</name>
    <dbReference type="NCBI Taxonomy" id="1236486"/>
    <lineage>
        <taxon>Bacteria</taxon>
        <taxon>Pseudomonadati</taxon>
        <taxon>Bacteroidota</taxon>
        <taxon>Flavobacteriia</taxon>
        <taxon>Flavobacteriales</taxon>
        <taxon>Flavobacteriaceae</taxon>
        <taxon>Flavobacterium</taxon>
    </lineage>
</organism>
<comment type="catalytic activity">
    <reaction evidence="10">
        <text>Mg(2+)(in) = Mg(2+)(out)</text>
        <dbReference type="Rhea" id="RHEA:29827"/>
        <dbReference type="ChEBI" id="CHEBI:18420"/>
    </reaction>
</comment>
<dbReference type="PANTHER" id="PTHR46494:SF1">
    <property type="entry name" value="CORA FAMILY METAL ION TRANSPORTER (EUROFUNG)"/>
    <property type="match status" value="1"/>
</dbReference>
<comment type="function">
    <text evidence="11">Mediates influx of magnesium ions. Alternates between open and closed states. Activated by low cytoplasmic Mg(2+) levels. Inactive when cytoplasmic Mg(2+) levels are high.</text>
</comment>
<dbReference type="Gene3D" id="3.30.460.20">
    <property type="entry name" value="CorA soluble domain-like"/>
    <property type="match status" value="1"/>
</dbReference>
<protein>
    <recommendedName>
        <fullName evidence="12">Magnesium transport protein CorA</fullName>
    </recommendedName>
</protein>
<evidence type="ECO:0000256" key="3">
    <source>
        <dbReference type="ARBA" id="ARBA00022448"/>
    </source>
</evidence>